<organism evidence="2 3">
    <name type="scientific">Actinoplanes italicus</name>
    <dbReference type="NCBI Taxonomy" id="113567"/>
    <lineage>
        <taxon>Bacteria</taxon>
        <taxon>Bacillati</taxon>
        <taxon>Actinomycetota</taxon>
        <taxon>Actinomycetes</taxon>
        <taxon>Micromonosporales</taxon>
        <taxon>Micromonosporaceae</taxon>
        <taxon>Actinoplanes</taxon>
    </lineage>
</organism>
<protein>
    <recommendedName>
        <fullName evidence="4">Helix-turn-helix protein</fullName>
    </recommendedName>
</protein>
<dbReference type="SUPFAM" id="SSF46785">
    <property type="entry name" value="Winged helix' DNA-binding domain"/>
    <property type="match status" value="1"/>
</dbReference>
<gene>
    <name evidence="2" type="ORF">CLV67_103247</name>
</gene>
<name>A0A2T0KIZ9_9ACTN</name>
<reference evidence="2 3" key="1">
    <citation type="submission" date="2018-03" db="EMBL/GenBank/DDBJ databases">
        <title>Genomic Encyclopedia of Archaeal and Bacterial Type Strains, Phase II (KMG-II): from individual species to whole genera.</title>
        <authorList>
            <person name="Goeker M."/>
        </authorList>
    </citation>
    <scope>NUCLEOTIDE SEQUENCE [LARGE SCALE GENOMIC DNA]</scope>
    <source>
        <strain evidence="2 3">DSM 43146</strain>
    </source>
</reference>
<keyword evidence="3" id="KW-1185">Reference proteome</keyword>
<dbReference type="Gene3D" id="1.10.10.10">
    <property type="entry name" value="Winged helix-like DNA-binding domain superfamily/Winged helix DNA-binding domain"/>
    <property type="match status" value="1"/>
</dbReference>
<feature type="compositionally biased region" description="Low complexity" evidence="1">
    <location>
        <begin position="168"/>
        <end position="177"/>
    </location>
</feature>
<evidence type="ECO:0000313" key="3">
    <source>
        <dbReference type="Proteomes" id="UP000239415"/>
    </source>
</evidence>
<evidence type="ECO:0000313" key="2">
    <source>
        <dbReference type="EMBL" id="PRX23499.1"/>
    </source>
</evidence>
<evidence type="ECO:0000256" key="1">
    <source>
        <dbReference type="SAM" id="MobiDB-lite"/>
    </source>
</evidence>
<accession>A0A2T0KIZ9</accession>
<dbReference type="InterPro" id="IPR036390">
    <property type="entry name" value="WH_DNA-bd_sf"/>
</dbReference>
<feature type="compositionally biased region" description="Polar residues" evidence="1">
    <location>
        <begin position="134"/>
        <end position="143"/>
    </location>
</feature>
<proteinExistence type="predicted"/>
<dbReference type="Proteomes" id="UP000239415">
    <property type="component" value="Unassembled WGS sequence"/>
</dbReference>
<sequence length="296" mass="31069">MSYRQVAAVLDHAPASLTPAEALVLVAIAEQLRGTGDTRQIGTDDLARRARLSKSALRDAISRLARNGIRVRIPVGVDRRGFPLYALPGIAPRWTVPDFPAPVGCRCEGCRQGDDASTPPQPVQDAGAGPVGGDQSTPTQKPQVTEGGDTSPPPFVGGDQSTAGGDTSPSGVDQSPPGGDPSPPYPSRAVPVLDQGSRPTLAYVVDQTGATEDEARLILKTVAKRYRPRSLGAYVRGMRKGDLRELLGEHRDTHSPSGPGMPDQCGKCGPGRLIPLDDGRAKRCPTCHPGVARKTA</sequence>
<dbReference type="RefSeq" id="WP_146169022.1">
    <property type="nucleotide sequence ID" value="NZ_BOMO01000041.1"/>
</dbReference>
<evidence type="ECO:0008006" key="4">
    <source>
        <dbReference type="Google" id="ProtNLM"/>
    </source>
</evidence>
<feature type="region of interest" description="Disordered" evidence="1">
    <location>
        <begin position="111"/>
        <end position="194"/>
    </location>
</feature>
<dbReference type="InterPro" id="IPR036388">
    <property type="entry name" value="WH-like_DNA-bd_sf"/>
</dbReference>
<dbReference type="AlphaFoldDB" id="A0A2T0KIZ9"/>
<dbReference type="EMBL" id="PVMZ01000003">
    <property type="protein sequence ID" value="PRX23499.1"/>
    <property type="molecule type" value="Genomic_DNA"/>
</dbReference>
<dbReference type="OrthoDB" id="3538327at2"/>
<comment type="caution">
    <text evidence="2">The sequence shown here is derived from an EMBL/GenBank/DDBJ whole genome shotgun (WGS) entry which is preliminary data.</text>
</comment>